<feature type="compositionally biased region" description="Polar residues" evidence="7">
    <location>
        <begin position="806"/>
        <end position="816"/>
    </location>
</feature>
<feature type="region of interest" description="Disordered" evidence="7">
    <location>
        <begin position="301"/>
        <end position="433"/>
    </location>
</feature>
<evidence type="ECO:0000256" key="4">
    <source>
        <dbReference type="ARBA" id="ARBA00022801"/>
    </source>
</evidence>
<sequence>MNNLAFSHLTNRKAKNNMATHSRNPTGKASGTKKKQAIKHQSLQPQKENNPHQKRHRSLQLRKNKSQSRGYQKTHESCVISFADKSNIPTRANLFQTENPFQKNIKKKKTSTKTKRKNLNFTRNRPRNFNHKTQTTTISRDTSHKKNVFNQRNPLDKQKKRILDKPQNKFPNLRPKHIGCSSSPELREKFTNLKINKNTCHGNDSQNIQDKQNIQVTQKKQKRDKKSGFRKNQQKCKVFPQEGNKNPKKSINLHKSSSFPFTKKNENKRIQEQQQTTLLFQDNLQLDFGILNSTFIPIDEEENSQNSTTDKQTSCDQTAVSEESNSNKQGNKIESKRINKNKHKLKTKEKEQEKEKKRDRKQNKTLPKNEELSGVPTSLFSPSKILNKRNVKRSYSRTPQESFLNSRINSSDNNSNNSANQEYLSNPKKKIRKTRLQRSNSLNLLFQENFDPKIYEKQKPLLPVTKGKPIELNTISQDTLCDLLDGSYKKKYGFEFSKVIIIDCRFDWEYEGGHISGAKNWNLPKVLLHKLFCKKIRENVCLVFHCEFSQHRGPKMCKLLRRTDRKINAYPNLHYPQVYVLEKGYKEFFRHSDRAKKFCYPQGYRKMLNKKYQTQMHEDSRQFKLKLKLHQRRNILSLDDILNWYGSLKQPITIRHNQVKKSSNLRTSFSLSQETNSTTKTISNSTSSSTTTSAMQKKPSSLSKRDRTNSSLCRKRPLQSFNRPNRGFTLTFGNKTGKCQESLFNECFDSDLNLESDSSLFQSSDLQEFSKHFQKETTIRPNKTTTKKISKIRTVLKFDRYPILPNSDSKNQNNFGTELGMDLITDTDTDTDNDKDKDTCTTTETETHTVTGTDQDNANDHNSCKSKSGNSEEENETKNEKSNDNNSDSGIETKITTNNNTLIDKNTITNINTSINIEPNSCFNCNSIKKKKKKKKKKKMKKKKKITNLQFSFSQPTFIQNHTDENNSSGSENEFDYY</sequence>
<dbReference type="Pfam" id="PF00581">
    <property type="entry name" value="Rhodanese"/>
    <property type="match status" value="1"/>
</dbReference>
<dbReference type="EC" id="3.1.3.48" evidence="2"/>
<dbReference type="SUPFAM" id="SSF52821">
    <property type="entry name" value="Rhodanese/Cell cycle control phosphatase"/>
    <property type="match status" value="1"/>
</dbReference>
<evidence type="ECO:0000256" key="3">
    <source>
        <dbReference type="ARBA" id="ARBA00022618"/>
    </source>
</evidence>
<feature type="compositionally biased region" description="Basic residues" evidence="7">
    <location>
        <begin position="52"/>
        <end position="66"/>
    </location>
</feature>
<evidence type="ECO:0000259" key="8">
    <source>
        <dbReference type="PROSITE" id="PS50206"/>
    </source>
</evidence>
<proteinExistence type="inferred from homology"/>
<feature type="compositionally biased region" description="Polar residues" evidence="7">
    <location>
        <begin position="304"/>
        <end position="330"/>
    </location>
</feature>
<evidence type="ECO:0000256" key="7">
    <source>
        <dbReference type="SAM" id="MobiDB-lite"/>
    </source>
</evidence>
<keyword evidence="4" id="KW-0378">Hydrolase</keyword>
<dbReference type="Proteomes" id="UP001150062">
    <property type="component" value="Unassembled WGS sequence"/>
</dbReference>
<feature type="compositionally biased region" description="Basic residues" evidence="7">
    <location>
        <begin position="929"/>
        <end position="946"/>
    </location>
</feature>
<dbReference type="PRINTS" id="PR00716">
    <property type="entry name" value="MPIPHPHTASE"/>
</dbReference>
<dbReference type="InterPro" id="IPR001763">
    <property type="entry name" value="Rhodanese-like_dom"/>
</dbReference>
<evidence type="ECO:0000256" key="6">
    <source>
        <dbReference type="ARBA" id="ARBA00023306"/>
    </source>
</evidence>
<protein>
    <recommendedName>
        <fullName evidence="2">protein-tyrosine-phosphatase</fullName>
        <ecNumber evidence="2">3.1.3.48</ecNumber>
    </recommendedName>
</protein>
<keyword evidence="5" id="KW-0904">Protein phosphatase</keyword>
<evidence type="ECO:0000313" key="10">
    <source>
        <dbReference type="Proteomes" id="UP001150062"/>
    </source>
</evidence>
<feature type="compositionally biased region" description="Polar residues" evidence="7">
    <location>
        <begin position="39"/>
        <end position="48"/>
    </location>
</feature>
<evidence type="ECO:0000256" key="5">
    <source>
        <dbReference type="ARBA" id="ARBA00022912"/>
    </source>
</evidence>
<keyword evidence="3" id="KW-0132">Cell division</keyword>
<dbReference type="PANTHER" id="PTHR10828:SF17">
    <property type="entry name" value="PROTEIN-TYROSINE-PHOSPHATASE"/>
    <property type="match status" value="1"/>
</dbReference>
<accession>A0ABQ8XM37</accession>
<feature type="compositionally biased region" description="Low complexity" evidence="7">
    <location>
        <begin position="884"/>
        <end position="894"/>
    </location>
</feature>
<keyword evidence="10" id="KW-1185">Reference proteome</keyword>
<organism evidence="9 10">
    <name type="scientific">Anaeramoeba flamelloides</name>
    <dbReference type="NCBI Taxonomy" id="1746091"/>
    <lineage>
        <taxon>Eukaryota</taxon>
        <taxon>Metamonada</taxon>
        <taxon>Anaeramoebidae</taxon>
        <taxon>Anaeramoeba</taxon>
    </lineage>
</organism>
<dbReference type="EMBL" id="JAOAOG010000292">
    <property type="protein sequence ID" value="KAJ6232409.1"/>
    <property type="molecule type" value="Genomic_DNA"/>
</dbReference>
<feature type="region of interest" description="Disordered" evidence="7">
    <location>
        <begin position="929"/>
        <end position="978"/>
    </location>
</feature>
<feature type="compositionally biased region" description="Basic residues" evidence="7">
    <location>
        <begin position="219"/>
        <end position="234"/>
    </location>
</feature>
<dbReference type="InterPro" id="IPR000751">
    <property type="entry name" value="MPI_Phosphatase"/>
</dbReference>
<feature type="compositionally biased region" description="Low complexity" evidence="7">
    <location>
        <begin position="675"/>
        <end position="693"/>
    </location>
</feature>
<feature type="compositionally biased region" description="Polar residues" evidence="7">
    <location>
        <begin position="947"/>
        <end position="972"/>
    </location>
</feature>
<feature type="region of interest" description="Disordered" evidence="7">
    <location>
        <begin position="804"/>
        <end position="894"/>
    </location>
</feature>
<evidence type="ECO:0000256" key="1">
    <source>
        <dbReference type="ARBA" id="ARBA00011065"/>
    </source>
</evidence>
<feature type="region of interest" description="Disordered" evidence="7">
    <location>
        <begin position="213"/>
        <end position="265"/>
    </location>
</feature>
<name>A0ABQ8XM37_9EUKA</name>
<feature type="domain" description="Rhodanese" evidence="8">
    <location>
        <begin position="495"/>
        <end position="597"/>
    </location>
</feature>
<feature type="compositionally biased region" description="Basic residues" evidence="7">
    <location>
        <begin position="338"/>
        <end position="347"/>
    </location>
</feature>
<comment type="caution">
    <text evidence="9">The sequence shown here is derived from an EMBL/GenBank/DDBJ whole genome shotgun (WGS) entry which is preliminary data.</text>
</comment>
<dbReference type="Gene3D" id="3.40.250.10">
    <property type="entry name" value="Rhodanese-like domain"/>
    <property type="match status" value="1"/>
</dbReference>
<feature type="compositionally biased region" description="Low complexity" evidence="7">
    <location>
        <begin position="405"/>
        <end position="420"/>
    </location>
</feature>
<dbReference type="PANTHER" id="PTHR10828">
    <property type="entry name" value="M-PHASE INDUCER PHOSPHATASE DUAL SPECIFICITY PHOSPHATASE CDC25"/>
    <property type="match status" value="1"/>
</dbReference>
<dbReference type="InterPro" id="IPR036873">
    <property type="entry name" value="Rhodanese-like_dom_sf"/>
</dbReference>
<feature type="compositionally biased region" description="Polar residues" evidence="7">
    <location>
        <begin position="17"/>
        <end position="29"/>
    </location>
</feature>
<reference evidence="9" key="1">
    <citation type="submission" date="2022-08" db="EMBL/GenBank/DDBJ databases">
        <title>Novel sulfate-reducing endosymbionts in the free-living metamonad Anaeramoeba.</title>
        <authorList>
            <person name="Jerlstrom-Hultqvist J."/>
            <person name="Cepicka I."/>
            <person name="Gallot-Lavallee L."/>
            <person name="Salas-Leiva D."/>
            <person name="Curtis B.A."/>
            <person name="Zahonova K."/>
            <person name="Pipaliya S."/>
            <person name="Dacks J."/>
            <person name="Roger A.J."/>
        </authorList>
    </citation>
    <scope>NUCLEOTIDE SEQUENCE</scope>
    <source>
        <strain evidence="9">Schooner1</strain>
    </source>
</reference>
<keyword evidence="6" id="KW-0131">Cell cycle</keyword>
<feature type="region of interest" description="Disordered" evidence="7">
    <location>
        <begin position="670"/>
        <end position="727"/>
    </location>
</feature>
<comment type="similarity">
    <text evidence="1">Belongs to the MPI phosphatase family.</text>
</comment>
<evidence type="ECO:0000313" key="9">
    <source>
        <dbReference type="EMBL" id="KAJ6232409.1"/>
    </source>
</evidence>
<dbReference type="PROSITE" id="PS50206">
    <property type="entry name" value="RHODANESE_3"/>
    <property type="match status" value="1"/>
</dbReference>
<feature type="compositionally biased region" description="Low complexity" evidence="7">
    <location>
        <begin position="840"/>
        <end position="856"/>
    </location>
</feature>
<feature type="region of interest" description="Disordered" evidence="7">
    <location>
        <begin position="1"/>
        <end position="74"/>
    </location>
</feature>
<gene>
    <name evidence="9" type="ORF">M0813_04931</name>
</gene>
<feature type="compositionally biased region" description="Basic residues" evidence="7">
    <location>
        <begin position="386"/>
        <end position="395"/>
    </location>
</feature>
<dbReference type="SMART" id="SM00450">
    <property type="entry name" value="RHOD"/>
    <property type="match status" value="1"/>
</dbReference>
<evidence type="ECO:0000256" key="2">
    <source>
        <dbReference type="ARBA" id="ARBA00013064"/>
    </source>
</evidence>